<dbReference type="AlphaFoldDB" id="A0A9X3EJP0"/>
<comment type="caution">
    <text evidence="1">The sequence shown here is derived from an EMBL/GenBank/DDBJ whole genome shotgun (WGS) entry which is preliminary data.</text>
</comment>
<dbReference type="RefSeq" id="WP_267766934.1">
    <property type="nucleotide sequence ID" value="NZ_JAPNKE010000002.1"/>
</dbReference>
<dbReference type="EMBL" id="JAPNKE010000002">
    <property type="protein sequence ID" value="MCY1005287.1"/>
    <property type="molecule type" value="Genomic_DNA"/>
</dbReference>
<evidence type="ECO:0000313" key="1">
    <source>
        <dbReference type="EMBL" id="MCY1005287.1"/>
    </source>
</evidence>
<sequence>MLVSAGATWRFHRLLGLSLAAQGLVRLAAPSFDLADTPEPVNLFTSAPASLRLLLGLELRLGDPR</sequence>
<proteinExistence type="predicted"/>
<reference evidence="1" key="1">
    <citation type="submission" date="2022-11" db="EMBL/GenBank/DDBJ databases">
        <title>Minimal conservation of predation-associated metabolite biosynthetic gene clusters underscores biosynthetic potential of Myxococcota including descriptions for ten novel species: Archangium lansinium sp. nov., Myxococcus landrumus sp. nov., Nannocystis bai.</title>
        <authorList>
            <person name="Ahearne A."/>
            <person name="Stevens C."/>
            <person name="Phillips K."/>
        </authorList>
    </citation>
    <scope>NUCLEOTIDE SEQUENCE</scope>
    <source>
        <strain evidence="1">Na p29</strain>
    </source>
</reference>
<organism evidence="1 2">
    <name type="scientific">Nannocystis pusilla</name>
    <dbReference type="NCBI Taxonomy" id="889268"/>
    <lineage>
        <taxon>Bacteria</taxon>
        <taxon>Pseudomonadati</taxon>
        <taxon>Myxococcota</taxon>
        <taxon>Polyangia</taxon>
        <taxon>Nannocystales</taxon>
        <taxon>Nannocystaceae</taxon>
        <taxon>Nannocystis</taxon>
    </lineage>
</organism>
<dbReference type="Proteomes" id="UP001150924">
    <property type="component" value="Unassembled WGS sequence"/>
</dbReference>
<protein>
    <submittedName>
        <fullName evidence="1">Uncharacterized protein</fullName>
    </submittedName>
</protein>
<evidence type="ECO:0000313" key="2">
    <source>
        <dbReference type="Proteomes" id="UP001150924"/>
    </source>
</evidence>
<name>A0A9X3EJP0_9BACT</name>
<keyword evidence="2" id="KW-1185">Reference proteome</keyword>
<accession>A0A9X3EJP0</accession>
<gene>
    <name evidence="1" type="ORF">OV079_06810</name>
</gene>